<dbReference type="EMBL" id="CP130612">
    <property type="protein sequence ID" value="WKW10941.1"/>
    <property type="molecule type" value="Genomic_DNA"/>
</dbReference>
<accession>A0AA49JS36</accession>
<dbReference type="AlphaFoldDB" id="A0AA49JS36"/>
<feature type="transmembrane region" description="Helical" evidence="1">
    <location>
        <begin position="224"/>
        <end position="245"/>
    </location>
</feature>
<evidence type="ECO:0000313" key="2">
    <source>
        <dbReference type="EMBL" id="WKW10941.1"/>
    </source>
</evidence>
<reference evidence="2" key="1">
    <citation type="submission" date="2023-07" db="EMBL/GenBank/DDBJ databases">
        <authorList>
            <person name="Haufschild T."/>
            <person name="Kallscheuer N."/>
            <person name="Hammer J."/>
            <person name="Kohn T."/>
            <person name="Kabuu M."/>
            <person name="Jogler M."/>
            <person name="Wohfarth N."/>
            <person name="Heuer A."/>
            <person name="Rohde M."/>
            <person name="van Teeseling M.C.F."/>
            <person name="Jogler C."/>
        </authorList>
    </citation>
    <scope>NUCLEOTIDE SEQUENCE</scope>
    <source>
        <strain evidence="2">Strain 138</strain>
        <strain evidence="3">Strain 318</strain>
    </source>
</reference>
<keyword evidence="1" id="KW-1133">Transmembrane helix</keyword>
<dbReference type="InterPro" id="IPR017496">
    <property type="entry name" value="Photo_alph_chp2"/>
</dbReference>
<dbReference type="EMBL" id="CP130613">
    <property type="protein sequence ID" value="WKW13850.1"/>
    <property type="molecule type" value="Genomic_DNA"/>
</dbReference>
<feature type="transmembrane region" description="Helical" evidence="1">
    <location>
        <begin position="143"/>
        <end position="166"/>
    </location>
</feature>
<organism evidence="2">
    <name type="scientific">Pseudogemmatithrix spongiicola</name>
    <dbReference type="NCBI Taxonomy" id="3062599"/>
    <lineage>
        <taxon>Bacteria</taxon>
        <taxon>Pseudomonadati</taxon>
        <taxon>Gemmatimonadota</taxon>
        <taxon>Gemmatimonadia</taxon>
        <taxon>Gemmatimonadales</taxon>
        <taxon>Gemmatimonadaceae</taxon>
        <taxon>Pseudogemmatithrix</taxon>
    </lineage>
</organism>
<name>A0AA49JS36_9BACT</name>
<feature type="transmembrane region" description="Helical" evidence="1">
    <location>
        <begin position="38"/>
        <end position="56"/>
    </location>
</feature>
<dbReference type="Pfam" id="PF12291">
    <property type="entry name" value="DUF3623"/>
    <property type="match status" value="1"/>
</dbReference>
<dbReference type="Proteomes" id="UP001229955">
    <property type="component" value="Chromosome"/>
</dbReference>
<evidence type="ECO:0000313" key="4">
    <source>
        <dbReference type="Proteomes" id="UP001229955"/>
    </source>
</evidence>
<evidence type="ECO:0000313" key="3">
    <source>
        <dbReference type="EMBL" id="WKW13850.1"/>
    </source>
</evidence>
<keyword evidence="4" id="KW-1185">Reference proteome</keyword>
<feature type="transmembrane region" description="Helical" evidence="1">
    <location>
        <begin position="110"/>
        <end position="136"/>
    </location>
</feature>
<keyword evidence="1" id="KW-0812">Transmembrane</keyword>
<sequence>MNAHRGALRGMIGRGIALVVLFWWVATGLIIAMQRAGWTRVSALVVATMLAVYGFWELRSSANDDTAVGARRSFMGGALLWGWVSVTFYGGYLTGFHVDALGIAAPSWALVLPAIQATLLSDVAALLLMGAVALLLHGDRNKTGLWGLVIFWAVQQVAKVNVFLGVENPAGNFLPPHLAYLRQFFGPLENSWFLGASIVALSLATFATAWLCRRAPSEGKRQSGILYATILGLAVFEIIVLGMTLESTPWDSFLRARGH</sequence>
<dbReference type="RefSeq" id="WP_367886651.1">
    <property type="nucleotide sequence ID" value="NZ_CP130612.1"/>
</dbReference>
<evidence type="ECO:0000256" key="1">
    <source>
        <dbReference type="SAM" id="Phobius"/>
    </source>
</evidence>
<keyword evidence="1" id="KW-0472">Membrane</keyword>
<feature type="transmembrane region" description="Helical" evidence="1">
    <location>
        <begin position="12"/>
        <end position="32"/>
    </location>
</feature>
<feature type="transmembrane region" description="Helical" evidence="1">
    <location>
        <begin position="77"/>
        <end position="98"/>
    </location>
</feature>
<feature type="transmembrane region" description="Helical" evidence="1">
    <location>
        <begin position="192"/>
        <end position="212"/>
    </location>
</feature>
<gene>
    <name evidence="2" type="ORF">Strain138_000174</name>
    <name evidence="3" type="ORF">Strain318_000174</name>
</gene>
<accession>A0AA49JXS5</accession>
<dbReference type="KEGG" id="pspc:Strain318_000174"/>
<proteinExistence type="predicted"/>
<protein>
    <submittedName>
        <fullName evidence="2">DUF3623 family protein</fullName>
    </submittedName>
</protein>